<reference evidence="1" key="1">
    <citation type="submission" date="2020-04" db="EMBL/GenBank/DDBJ databases">
        <authorList>
            <person name="Chiriac C."/>
            <person name="Salcher M."/>
            <person name="Ghai R."/>
            <person name="Kavagutti S V."/>
        </authorList>
    </citation>
    <scope>NUCLEOTIDE SEQUENCE</scope>
</reference>
<name>A0A6J5KTY6_9CAUD</name>
<accession>A0A6J5KTY6</accession>
<proteinExistence type="predicted"/>
<evidence type="ECO:0000313" key="1">
    <source>
        <dbReference type="EMBL" id="CAB4125381.1"/>
    </source>
</evidence>
<organism evidence="1">
    <name type="scientific">uncultured Caudovirales phage</name>
    <dbReference type="NCBI Taxonomy" id="2100421"/>
    <lineage>
        <taxon>Viruses</taxon>
        <taxon>Duplodnaviria</taxon>
        <taxon>Heunggongvirae</taxon>
        <taxon>Uroviricota</taxon>
        <taxon>Caudoviricetes</taxon>
        <taxon>Peduoviridae</taxon>
        <taxon>Maltschvirus</taxon>
        <taxon>Maltschvirus maltsch</taxon>
    </lineage>
</organism>
<dbReference type="EMBL" id="LR796188">
    <property type="protein sequence ID" value="CAB4125381.1"/>
    <property type="molecule type" value="Genomic_DNA"/>
</dbReference>
<protein>
    <recommendedName>
        <fullName evidence="2">OmpA-like domain-containing protein</fullName>
    </recommendedName>
</protein>
<gene>
    <name evidence="1" type="ORF">UFOVP54_125</name>
</gene>
<sequence length="411" mass="44923">MKVNKQQAKEILQQLSPEELSLYKQLNAGLGDVNEAGVRSILQSISNNWKNYSTAMLMAIMMNSNMANAINNYSPETYKAINTELATDTTSIPAPTVSVPGSIKSVSFGENFDSGKATLTNKEDLVKKLSELKDWMKGKDIVNFKLVITAGESQVTNPKGFEKKGSLAQARAKAVEDVVSKMGFDKVDSQIKIGTESYDKTKDNKEDPKYKAEQFVTIDIVVDNDICSLSPATGKGQTGLATNNYVTYNKYISGKGELVIHSGEVPDRLVILDANGNVKEDTGYITTKVRGGDWKYTPLYVLELTKVYQAKSKAVAGSKIKTINVKDYDDLVAQLKKNPNQTNIAFTGNEIGPALMELQKLINKGQHEFVVYDIGSTDARLSFDQSKGEVQAVVYSPIGTTDFGVTGKCTN</sequence>
<evidence type="ECO:0008006" key="2">
    <source>
        <dbReference type="Google" id="ProtNLM"/>
    </source>
</evidence>